<dbReference type="EC" id="2.7.1.-" evidence="7"/>
<gene>
    <name evidence="7" type="ORF">ABDJ85_04075</name>
</gene>
<feature type="domain" description="Carbohydrate kinase FGGY N-terminal" evidence="5">
    <location>
        <begin position="32"/>
        <end position="280"/>
    </location>
</feature>
<keyword evidence="2 7" id="KW-0808">Transferase</keyword>
<dbReference type="Proteomes" id="UP001495147">
    <property type="component" value="Unassembled WGS sequence"/>
</dbReference>
<keyword evidence="8" id="KW-1185">Reference proteome</keyword>
<reference evidence="7 8" key="1">
    <citation type="submission" date="2024-05" db="EMBL/GenBank/DDBJ databases">
        <title>Roseateles sp. DJS-2-20 16S ribosomal RNA gene Genome sequencing and assembly.</title>
        <authorList>
            <person name="Woo H."/>
        </authorList>
    </citation>
    <scope>NUCLEOTIDE SEQUENCE [LARGE SCALE GENOMIC DNA]</scope>
    <source>
        <strain evidence="7 8">DJS-2-20</strain>
    </source>
</reference>
<keyword evidence="3 7" id="KW-0418">Kinase</keyword>
<dbReference type="SUPFAM" id="SSF53067">
    <property type="entry name" value="Actin-like ATPase domain"/>
    <property type="match status" value="2"/>
</dbReference>
<dbReference type="InterPro" id="IPR050406">
    <property type="entry name" value="FGGY_Carb_Kinase"/>
</dbReference>
<dbReference type="InterPro" id="IPR018484">
    <property type="entry name" value="FGGY_N"/>
</dbReference>
<sequence length="545" mass="59305">MQGTPGQPNTLGLIPSSKRAAQRHTAPMQDLLLALDLGTQSVRALLFAPDGRLVARRQQLLTDYQRAEPGWMTHDGEAFWQASAACIRALWAGPDAQDPSRVAGLAVTTQRGSMLPVDAQGAPLAPAIIWPDERLATRLPPVSLAWHTAFRVIGMRHTLARFQRAAELNWWAEHQPEMHARAHKFLLLSGLLHQRLTGRFVDSVGAQVAYLPFDYKRHTWCRAWDWPWQALSVRPDQLPDLIPVGQPMGGLTPASALATGLPQGLPVIASAADKACEVLGAGALQPHIGALSYGTTATLNITSPRYLESQRFVPAYPAALPGGFSVEEQISRGYWLVSWFRDQFGHPEVAAAESLGIAPERLFDELITQVPPGCEGLTLLPTWSPGVCIPGPEARGAIVGFGPQHTRAHLYRAILEGLAYALREGRGRIERASGVPLTELRASGGGAQSDGALQLTADIFRLRVGRPHTHETSGLGAAINLAVGLGLHANTPEAVAAMTRVQRWFEPQAEAADHYDRLFADVYRPLYGRLRPVLRALKRLDTAPR</sequence>
<dbReference type="PIRSF" id="PIRSF000538">
    <property type="entry name" value="GlpK"/>
    <property type="match status" value="1"/>
</dbReference>
<comment type="caution">
    <text evidence="7">The sequence shown here is derived from an EMBL/GenBank/DDBJ whole genome shotgun (WGS) entry which is preliminary data.</text>
</comment>
<evidence type="ECO:0000256" key="3">
    <source>
        <dbReference type="ARBA" id="ARBA00022777"/>
    </source>
</evidence>
<dbReference type="InterPro" id="IPR000577">
    <property type="entry name" value="Carb_kinase_FGGY"/>
</dbReference>
<evidence type="ECO:0000259" key="6">
    <source>
        <dbReference type="Pfam" id="PF02782"/>
    </source>
</evidence>
<dbReference type="PANTHER" id="PTHR43095:SF5">
    <property type="entry name" value="XYLULOSE KINASE"/>
    <property type="match status" value="1"/>
</dbReference>
<dbReference type="InterPro" id="IPR043129">
    <property type="entry name" value="ATPase_NBD"/>
</dbReference>
<protein>
    <submittedName>
        <fullName evidence="7">FGGY-family carbohydrate kinase</fullName>
        <ecNumber evidence="7">2.7.1.-</ecNumber>
    </submittedName>
</protein>
<evidence type="ECO:0000256" key="4">
    <source>
        <dbReference type="SAM" id="MobiDB-lite"/>
    </source>
</evidence>
<dbReference type="Pfam" id="PF02782">
    <property type="entry name" value="FGGY_C"/>
    <property type="match status" value="1"/>
</dbReference>
<dbReference type="GO" id="GO:0016301">
    <property type="term" value="F:kinase activity"/>
    <property type="evidence" value="ECO:0007669"/>
    <property type="project" value="UniProtKB-KW"/>
</dbReference>
<comment type="similarity">
    <text evidence="1">Belongs to the FGGY kinase family.</text>
</comment>
<dbReference type="Gene3D" id="3.30.420.40">
    <property type="match status" value="2"/>
</dbReference>
<feature type="compositionally biased region" description="Polar residues" evidence="4">
    <location>
        <begin position="1"/>
        <end position="10"/>
    </location>
</feature>
<dbReference type="InterPro" id="IPR018485">
    <property type="entry name" value="FGGY_C"/>
</dbReference>
<evidence type="ECO:0000313" key="7">
    <source>
        <dbReference type="EMBL" id="MEO3690632.1"/>
    </source>
</evidence>
<accession>A0ABV0FZ64</accession>
<proteinExistence type="inferred from homology"/>
<evidence type="ECO:0000259" key="5">
    <source>
        <dbReference type="Pfam" id="PF00370"/>
    </source>
</evidence>
<evidence type="ECO:0000256" key="1">
    <source>
        <dbReference type="ARBA" id="ARBA00009156"/>
    </source>
</evidence>
<dbReference type="Pfam" id="PF00370">
    <property type="entry name" value="FGGY_N"/>
    <property type="match status" value="1"/>
</dbReference>
<evidence type="ECO:0000256" key="2">
    <source>
        <dbReference type="ARBA" id="ARBA00022679"/>
    </source>
</evidence>
<evidence type="ECO:0000313" key="8">
    <source>
        <dbReference type="Proteomes" id="UP001495147"/>
    </source>
</evidence>
<organism evidence="7 8">
    <name type="scientific">Roseateles paludis</name>
    <dbReference type="NCBI Taxonomy" id="3145238"/>
    <lineage>
        <taxon>Bacteria</taxon>
        <taxon>Pseudomonadati</taxon>
        <taxon>Pseudomonadota</taxon>
        <taxon>Betaproteobacteria</taxon>
        <taxon>Burkholderiales</taxon>
        <taxon>Sphaerotilaceae</taxon>
        <taxon>Roseateles</taxon>
    </lineage>
</organism>
<dbReference type="RefSeq" id="WP_347703456.1">
    <property type="nucleotide sequence ID" value="NZ_JBDPZD010000001.1"/>
</dbReference>
<name>A0ABV0FZ64_9BURK</name>
<feature type="domain" description="Carbohydrate kinase FGGY C-terminal" evidence="6">
    <location>
        <begin position="290"/>
        <end position="483"/>
    </location>
</feature>
<dbReference type="EMBL" id="JBDPZD010000001">
    <property type="protein sequence ID" value="MEO3690632.1"/>
    <property type="molecule type" value="Genomic_DNA"/>
</dbReference>
<feature type="region of interest" description="Disordered" evidence="4">
    <location>
        <begin position="1"/>
        <end position="20"/>
    </location>
</feature>
<dbReference type="PANTHER" id="PTHR43095">
    <property type="entry name" value="SUGAR KINASE"/>
    <property type="match status" value="1"/>
</dbReference>
<dbReference type="CDD" id="cd07779">
    <property type="entry name" value="ASKHA_NBD_FGGY_YgcE-like"/>
    <property type="match status" value="1"/>
</dbReference>